<accession>A0A2G9YML9</accession>
<dbReference type="Pfam" id="PF26540">
    <property type="entry name" value="GcpE_C"/>
    <property type="match status" value="1"/>
</dbReference>
<dbReference type="HAMAP" id="MF_00159">
    <property type="entry name" value="IspG"/>
    <property type="match status" value="1"/>
</dbReference>
<evidence type="ECO:0000256" key="7">
    <source>
        <dbReference type="HAMAP-Rule" id="MF_00159"/>
    </source>
</evidence>
<evidence type="ECO:0000313" key="10">
    <source>
        <dbReference type="EMBL" id="PIP19751.1"/>
    </source>
</evidence>
<comment type="similarity">
    <text evidence="7">Belongs to the IspG family.</text>
</comment>
<dbReference type="GO" id="GO:0051539">
    <property type="term" value="F:4 iron, 4 sulfur cluster binding"/>
    <property type="evidence" value="ECO:0007669"/>
    <property type="project" value="UniProtKB-UniRule"/>
</dbReference>
<sequence length="354" mass="38368">MLIKRHKTRVVKVGGLIIGGGSPIVIQSMVKVKTSDIEKAVKQIIDLENAGCQIVRLAVKDADDAKAFKKIKNRVSLSLVADIHFDYRLALMAIDCGADKIRLNPGNIYKKEEVREVISALKSSRIPLRIGLNSGSVKDSGSQKSGMPDKLVKSALSYIKMLEGFKFYDMVISLKASNVLDTVTAYRKIARVCDYPLHLGVTATGSPFAGTIKSSIALGALLLGGIGDTIRVSLTDNPLQEVYAAKAILESLGLRSFGPEIISCPTCGRCEVDLVKIVNNLEKRLSAMDFRLWTRPLKVAIMGCVVNGPGEAKEADIGVAFGKKYGLLFKRGKAIGKISFSKCEELLLKQLKGE</sequence>
<feature type="binding site" evidence="7">
    <location>
        <position position="267"/>
    </location>
    <ligand>
        <name>[4Fe-4S] cluster</name>
        <dbReference type="ChEBI" id="CHEBI:49883"/>
    </ligand>
</feature>
<keyword evidence="5 7" id="KW-0411">Iron-sulfur</keyword>
<comment type="pathway">
    <text evidence="7">Isoprenoid biosynthesis; isopentenyl diphosphate biosynthesis via DXP pathway; isopentenyl diphosphate from 1-deoxy-D-xylulose 5-phosphate: step 5/6.</text>
</comment>
<evidence type="ECO:0000256" key="6">
    <source>
        <dbReference type="ARBA" id="ARBA00023229"/>
    </source>
</evidence>
<proteinExistence type="inferred from homology"/>
<dbReference type="InterPro" id="IPR004588">
    <property type="entry name" value="IspG_bac-typ"/>
</dbReference>
<dbReference type="GO" id="GO:0141197">
    <property type="term" value="F:4-hydroxy-3-methylbut-2-enyl-diphosphate synthase activity (flavodoxin)"/>
    <property type="evidence" value="ECO:0007669"/>
    <property type="project" value="UniProtKB-EC"/>
</dbReference>
<dbReference type="GO" id="GO:0005506">
    <property type="term" value="F:iron ion binding"/>
    <property type="evidence" value="ECO:0007669"/>
    <property type="project" value="InterPro"/>
</dbReference>
<feature type="domain" description="IspG C-terminal" evidence="9">
    <location>
        <begin position="260"/>
        <end position="351"/>
    </location>
</feature>
<evidence type="ECO:0000259" key="8">
    <source>
        <dbReference type="Pfam" id="PF04551"/>
    </source>
</evidence>
<dbReference type="PANTHER" id="PTHR30454">
    <property type="entry name" value="4-HYDROXY-3-METHYLBUT-2-EN-1-YL DIPHOSPHATE SYNTHASE"/>
    <property type="match status" value="1"/>
</dbReference>
<keyword evidence="3 7" id="KW-0560">Oxidoreductase</keyword>
<dbReference type="NCBIfam" id="NF001540">
    <property type="entry name" value="PRK00366.1"/>
    <property type="match status" value="1"/>
</dbReference>
<keyword evidence="4 7" id="KW-0408">Iron</keyword>
<evidence type="ECO:0000256" key="2">
    <source>
        <dbReference type="ARBA" id="ARBA00022723"/>
    </source>
</evidence>
<evidence type="ECO:0000259" key="9">
    <source>
        <dbReference type="Pfam" id="PF26540"/>
    </source>
</evidence>
<dbReference type="NCBIfam" id="TIGR00612">
    <property type="entry name" value="ispG_gcpE"/>
    <property type="match status" value="1"/>
</dbReference>
<dbReference type="Gene3D" id="3.30.413.10">
    <property type="entry name" value="Sulfite Reductase Hemoprotein, domain 1"/>
    <property type="match status" value="1"/>
</dbReference>
<keyword evidence="1 7" id="KW-0004">4Fe-4S</keyword>
<protein>
    <recommendedName>
        <fullName evidence="7">4-hydroxy-3-methylbut-2-en-1-yl diphosphate synthase (flavodoxin)</fullName>
        <ecNumber evidence="7">1.17.7.3</ecNumber>
    </recommendedName>
    <alternativeName>
        <fullName evidence="7">1-hydroxy-2-methyl-2-(E)-butenyl 4-diphosphate synthase</fullName>
    </alternativeName>
</protein>
<evidence type="ECO:0000256" key="1">
    <source>
        <dbReference type="ARBA" id="ARBA00022485"/>
    </source>
</evidence>
<dbReference type="InterPro" id="IPR058578">
    <property type="entry name" value="IspG_TIM"/>
</dbReference>
<dbReference type="GO" id="GO:0046429">
    <property type="term" value="F:4-hydroxy-3-methylbut-2-en-1-yl diphosphate synthase activity (ferredoxin)"/>
    <property type="evidence" value="ECO:0007669"/>
    <property type="project" value="UniProtKB-UniRule"/>
</dbReference>
<evidence type="ECO:0000313" key="11">
    <source>
        <dbReference type="Proteomes" id="UP000231292"/>
    </source>
</evidence>
<comment type="catalytic activity">
    <reaction evidence="7">
        <text>(2E)-4-hydroxy-3-methylbut-2-enyl diphosphate + oxidized [flavodoxin] + H2O + 2 H(+) = 2-C-methyl-D-erythritol 2,4-cyclic diphosphate + reduced [flavodoxin]</text>
        <dbReference type="Rhea" id="RHEA:43604"/>
        <dbReference type="Rhea" id="RHEA-COMP:10622"/>
        <dbReference type="Rhea" id="RHEA-COMP:10623"/>
        <dbReference type="ChEBI" id="CHEBI:15377"/>
        <dbReference type="ChEBI" id="CHEBI:15378"/>
        <dbReference type="ChEBI" id="CHEBI:57618"/>
        <dbReference type="ChEBI" id="CHEBI:58210"/>
        <dbReference type="ChEBI" id="CHEBI:58483"/>
        <dbReference type="ChEBI" id="CHEBI:128753"/>
        <dbReference type="EC" id="1.17.7.3"/>
    </reaction>
</comment>
<feature type="domain" description="IspG TIM-barrel" evidence="8">
    <location>
        <begin position="8"/>
        <end position="245"/>
    </location>
</feature>
<dbReference type="PIRSF" id="PIRSF004640">
    <property type="entry name" value="IspG"/>
    <property type="match status" value="1"/>
</dbReference>
<dbReference type="SUPFAM" id="SSF56014">
    <property type="entry name" value="Nitrite and sulphite reductase 4Fe-4S domain-like"/>
    <property type="match status" value="1"/>
</dbReference>
<reference evidence="10 11" key="1">
    <citation type="submission" date="2017-09" db="EMBL/GenBank/DDBJ databases">
        <title>Depth-based differentiation of microbial function through sediment-hosted aquifers and enrichment of novel symbionts in the deep terrestrial subsurface.</title>
        <authorList>
            <person name="Probst A.J."/>
            <person name="Ladd B."/>
            <person name="Jarett J.K."/>
            <person name="Geller-Mcgrath D.E."/>
            <person name="Sieber C.M."/>
            <person name="Emerson J.B."/>
            <person name="Anantharaman K."/>
            <person name="Thomas B.C."/>
            <person name="Malmstrom R."/>
            <person name="Stieglmeier M."/>
            <person name="Klingl A."/>
            <person name="Woyke T."/>
            <person name="Ryan C.M."/>
            <person name="Banfield J.F."/>
        </authorList>
    </citation>
    <scope>NUCLEOTIDE SEQUENCE [LARGE SCALE GENOMIC DNA]</scope>
    <source>
        <strain evidence="10">CG23_combo_of_CG06-09_8_20_14_all_41_10</strain>
    </source>
</reference>
<dbReference type="Gene3D" id="3.20.20.20">
    <property type="entry name" value="Dihydropteroate synthase-like"/>
    <property type="match status" value="1"/>
</dbReference>
<dbReference type="InterPro" id="IPR016425">
    <property type="entry name" value="IspG_bac"/>
</dbReference>
<gene>
    <name evidence="7" type="primary">ispG</name>
    <name evidence="10" type="ORF">COX41_01170</name>
</gene>
<organism evidence="10 11">
    <name type="scientific">Candidatus Sherwoodlollariibacterium unditelluris</name>
    <dbReference type="NCBI Taxonomy" id="1974757"/>
    <lineage>
        <taxon>Bacteria</taxon>
        <taxon>Pseudomonadati</taxon>
        <taxon>Candidatus Omnitrophota</taxon>
        <taxon>Candidatus Sherwoodlollariibacterium</taxon>
    </lineage>
</organism>
<dbReference type="GO" id="GO:0016114">
    <property type="term" value="P:terpenoid biosynthetic process"/>
    <property type="evidence" value="ECO:0007669"/>
    <property type="project" value="InterPro"/>
</dbReference>
<dbReference type="GO" id="GO:0019288">
    <property type="term" value="P:isopentenyl diphosphate biosynthetic process, methylerythritol 4-phosphate pathway"/>
    <property type="evidence" value="ECO:0007669"/>
    <property type="project" value="UniProtKB-UniRule"/>
</dbReference>
<dbReference type="InterPro" id="IPR045854">
    <property type="entry name" value="NO2/SO3_Rdtase_4Fe4S_sf"/>
</dbReference>
<comment type="caution">
    <text evidence="10">The sequence shown here is derived from an EMBL/GenBank/DDBJ whole genome shotgun (WGS) entry which is preliminary data.</text>
</comment>
<dbReference type="PANTHER" id="PTHR30454:SF0">
    <property type="entry name" value="4-HYDROXY-3-METHYLBUT-2-EN-1-YL DIPHOSPHATE SYNTHASE (FERREDOXIN), CHLOROPLASTIC"/>
    <property type="match status" value="1"/>
</dbReference>
<feature type="binding site" evidence="7">
    <location>
        <position position="304"/>
    </location>
    <ligand>
        <name>[4Fe-4S] cluster</name>
        <dbReference type="ChEBI" id="CHEBI:49883"/>
    </ligand>
</feature>
<dbReference type="EC" id="1.17.7.3" evidence="7"/>
<keyword evidence="2 7" id="KW-0479">Metal-binding</keyword>
<feature type="binding site" evidence="7">
    <location>
        <position position="311"/>
    </location>
    <ligand>
        <name>[4Fe-4S] cluster</name>
        <dbReference type="ChEBI" id="CHEBI:49883"/>
    </ligand>
</feature>
<keyword evidence="6 7" id="KW-0414">Isoprene biosynthesis</keyword>
<feature type="binding site" evidence="7">
    <location>
        <position position="264"/>
    </location>
    <ligand>
        <name>[4Fe-4S] cluster</name>
        <dbReference type="ChEBI" id="CHEBI:49883"/>
    </ligand>
</feature>
<evidence type="ECO:0000256" key="3">
    <source>
        <dbReference type="ARBA" id="ARBA00023002"/>
    </source>
</evidence>
<dbReference type="EMBL" id="PCRK01000023">
    <property type="protein sequence ID" value="PIP19751.1"/>
    <property type="molecule type" value="Genomic_DNA"/>
</dbReference>
<evidence type="ECO:0000256" key="5">
    <source>
        <dbReference type="ARBA" id="ARBA00023014"/>
    </source>
</evidence>
<dbReference type="UniPathway" id="UPA00056">
    <property type="reaction ID" value="UER00096"/>
</dbReference>
<evidence type="ECO:0000256" key="4">
    <source>
        <dbReference type="ARBA" id="ARBA00023004"/>
    </source>
</evidence>
<dbReference type="Pfam" id="PF04551">
    <property type="entry name" value="GcpE"/>
    <property type="match status" value="1"/>
</dbReference>
<dbReference type="InterPro" id="IPR011005">
    <property type="entry name" value="Dihydropteroate_synth-like_sf"/>
</dbReference>
<dbReference type="Proteomes" id="UP000231292">
    <property type="component" value="Unassembled WGS sequence"/>
</dbReference>
<dbReference type="SUPFAM" id="SSF51717">
    <property type="entry name" value="Dihydropteroate synthetase-like"/>
    <property type="match status" value="1"/>
</dbReference>
<name>A0A2G9YML9_9BACT</name>
<comment type="cofactor">
    <cofactor evidence="7">
        <name>[4Fe-4S] cluster</name>
        <dbReference type="ChEBI" id="CHEBI:49883"/>
    </cofactor>
    <text evidence="7">Binds 1 [4Fe-4S] cluster.</text>
</comment>
<comment type="function">
    <text evidence="7">Converts 2C-methyl-D-erythritol 2,4-cyclodiphosphate (ME-2,4cPP) into 1-hydroxy-2-methyl-2-(E)-butenyl 4-diphosphate.</text>
</comment>
<dbReference type="AlphaFoldDB" id="A0A2G9YML9"/>
<dbReference type="InterPro" id="IPR058579">
    <property type="entry name" value="IspG_C"/>
</dbReference>